<accession>A0A0E9SS47</accession>
<sequence length="44" mass="5321">MCFWTINFYNKYLKLLALCQRYLSVQTLHPQTLAPSLWLFKTLL</sequence>
<organism evidence="1">
    <name type="scientific">Anguilla anguilla</name>
    <name type="common">European freshwater eel</name>
    <name type="synonym">Muraena anguilla</name>
    <dbReference type="NCBI Taxonomy" id="7936"/>
    <lineage>
        <taxon>Eukaryota</taxon>
        <taxon>Metazoa</taxon>
        <taxon>Chordata</taxon>
        <taxon>Craniata</taxon>
        <taxon>Vertebrata</taxon>
        <taxon>Euteleostomi</taxon>
        <taxon>Actinopterygii</taxon>
        <taxon>Neopterygii</taxon>
        <taxon>Teleostei</taxon>
        <taxon>Anguilliformes</taxon>
        <taxon>Anguillidae</taxon>
        <taxon>Anguilla</taxon>
    </lineage>
</organism>
<reference evidence="1" key="2">
    <citation type="journal article" date="2015" name="Fish Shellfish Immunol.">
        <title>Early steps in the European eel (Anguilla anguilla)-Vibrio vulnificus interaction in the gills: Role of the RtxA13 toxin.</title>
        <authorList>
            <person name="Callol A."/>
            <person name="Pajuelo D."/>
            <person name="Ebbesson L."/>
            <person name="Teles M."/>
            <person name="MacKenzie S."/>
            <person name="Amaro C."/>
        </authorList>
    </citation>
    <scope>NUCLEOTIDE SEQUENCE</scope>
</reference>
<name>A0A0E9SS47_ANGAN</name>
<proteinExistence type="predicted"/>
<protein>
    <submittedName>
        <fullName evidence="1">Uncharacterized protein</fullName>
    </submittedName>
</protein>
<dbReference type="AlphaFoldDB" id="A0A0E9SS47"/>
<evidence type="ECO:0000313" key="1">
    <source>
        <dbReference type="EMBL" id="JAH44077.1"/>
    </source>
</evidence>
<reference evidence="1" key="1">
    <citation type="submission" date="2014-11" db="EMBL/GenBank/DDBJ databases">
        <authorList>
            <person name="Amaro Gonzalez C."/>
        </authorList>
    </citation>
    <scope>NUCLEOTIDE SEQUENCE</scope>
</reference>
<dbReference type="EMBL" id="GBXM01064500">
    <property type="protein sequence ID" value="JAH44077.1"/>
    <property type="molecule type" value="Transcribed_RNA"/>
</dbReference>